<feature type="compositionally biased region" description="Basic and acidic residues" evidence="1">
    <location>
        <begin position="467"/>
        <end position="476"/>
    </location>
</feature>
<feature type="compositionally biased region" description="Polar residues" evidence="1">
    <location>
        <begin position="1729"/>
        <end position="1745"/>
    </location>
</feature>
<feature type="compositionally biased region" description="Basic and acidic residues" evidence="1">
    <location>
        <begin position="253"/>
        <end position="271"/>
    </location>
</feature>
<feature type="region of interest" description="Disordered" evidence="1">
    <location>
        <begin position="242"/>
        <end position="278"/>
    </location>
</feature>
<feature type="region of interest" description="Disordered" evidence="1">
    <location>
        <begin position="1494"/>
        <end position="1584"/>
    </location>
</feature>
<feature type="region of interest" description="Disordered" evidence="1">
    <location>
        <begin position="1122"/>
        <end position="1192"/>
    </location>
</feature>
<feature type="compositionally biased region" description="Acidic residues" evidence="1">
    <location>
        <begin position="457"/>
        <end position="466"/>
    </location>
</feature>
<feature type="region of interest" description="Disordered" evidence="1">
    <location>
        <begin position="638"/>
        <end position="679"/>
    </location>
</feature>
<feature type="compositionally biased region" description="Low complexity" evidence="1">
    <location>
        <begin position="649"/>
        <end position="659"/>
    </location>
</feature>
<feature type="region of interest" description="Disordered" evidence="1">
    <location>
        <begin position="1244"/>
        <end position="1334"/>
    </location>
</feature>
<feature type="compositionally biased region" description="Polar residues" evidence="1">
    <location>
        <begin position="1565"/>
        <end position="1579"/>
    </location>
</feature>
<feature type="compositionally biased region" description="Polar residues" evidence="1">
    <location>
        <begin position="1611"/>
        <end position="1622"/>
    </location>
</feature>
<feature type="compositionally biased region" description="Basic and acidic residues" evidence="1">
    <location>
        <begin position="669"/>
        <end position="679"/>
    </location>
</feature>
<feature type="compositionally biased region" description="Basic and acidic residues" evidence="1">
    <location>
        <begin position="1268"/>
        <end position="1277"/>
    </location>
</feature>
<sequence>MSAEDVERATFVQSADNELHTAIDQNANHHEAEVVDLLLKNSEASTILGGGVALDDKNDEGQTISSTLAKDSPVDASPEEPSVVAADEKPVESSESPVALITEEEAHATAELPETKDDNEFIAYAVDEPTSSDSPAAESAPVNDLVDASSFTQDAAAAPEPAKAPAADPVEVPSSSSDAVPVVEPIVTGTDTTGLGNDLIYLNAGSEEICYPDQSTPNNEEVISKTDVDEPEQIKPIAEALESVSDLPVPVDPKADETVASQEHETLKSEEDTGSTKANGVAEPVVAEVIVEPETLEKPKVETQHTVDENVTEPVQVGEEVVPAKVELPSDEEAAPQPDVVEAKQPEPVADTSDSVFGSAPPVDAKTDEVVASQEHDLAKPEEDVVLAQAEKTVEAVVVEEIAQPLKESVPETADEPETLETKTTIGVELVQPEISSEPTRSAEASGAVDSTKIEDDSQSGEFEDPDLSKVADRSEVALAQEVTEAVKVEDETEPAQAEPVVEAEPPEVSKPVAITAEEPGLAKPEPDVSEPAAAELVELKTYLPEQVEPASLQLEEAPEPAKVEEVEVAEAQVLESAQLNQVESIAVEEPKSAAEPIIEDTPVLDAKTEVDVVELTSAPEATSTVEEAVVEDVKTEEPLVTADSVSQPPAHAEPPAAAVVEDESVTEPAKEEESASEHVDVVVSGSEPTVEAVLDVRVPSPAPVIENAEVPQTSEEQIPTVDGISSTGAVPDTNNTQVVVDGEIVPVSEEIKDGDVAPQNDAELTAAVEHVILEEPAVPTETLVVGAAVEEQPEPASAEETEEKIGGPIAEPSIEIQEASVPEPEVEITSVEIPVGEAPSGVASDERVEVLHVADEQPANVKIIQDDVIASETPVVLSESGQLAVHHEDTVQTAEVDVSELPAVNELVDIHTTESEQPFEPVSEPVPAVEATLEGILAEPVATTHDTELVQEPVTEVPDAVTAHVAQDDAKETEVSGVTDANVELEVAVPSATQDSIVEESPAPEAQDGVAVEVPSVETQNAAAVIDGSNDVPSTAESTEDIAPAISITTDATDGDEVAPTTPVIVNADHPKSPWTPSYSVVTQGPGVVDDDAAELKELEQLPPADQITPVEDAPAIQAEEQNGEAVDESQELSKSSSWPVSYSVSSQGASPLHQAQDFDNAEVQHAEPLSESSAEPAEPAVNVVEPSSTSVVPVVPEEDVEAPSSQESVPEPEQEAIHLNKPVEAVAVEDKYVGNTDLLQETATQDTEELTASIPSVQVDVEFEDEQKPSEEPIPERPWTPLYSVVRQGSLSPAQSAEPLEAESKEAAPERPWTPSYSVSQQGASPQASPRVLAHVPSIQLSEEVPSIAEAASTTVEEAVSDEVVAVPSLRVEDKPVEETATATEIQEPVPERPWTPSYSVVQQGNSPHASPKALEDELNIENVDAAPARPWTPSYSVSRQGSSPLQTPASLEDVPQVAAEVPEVKELETPAVGGPIVVEQVVEEPAQLTEVVQPIEEPAPTKEIVQPEPAEEVKPSVNEDEAETEQTPAVPEVPRIDIATEPAVQEVPSTNGVEIERPKSPWTPSYSVSQQGSSPFGTPAVNAKELQDEPAVELLAAIDQTAIEEPTRTNVPTIAVQSSPEDKATASGSEAVEDRPERPWTPSYSVVTQGSASGTHTPVEQEPEAPVAANSIATEVAKEPVVHPFPSTEEAEPALKIATKPSLARLAPLNELEPIDVISPPALETLSPTSGRTRLESTTSSRFFPGGWFSNPTKSPEANRASLDHASGVFTKTPGTSAIEVPANTPIDGIDENEDKKKSRWCVIM</sequence>
<gene>
    <name evidence="2" type="ORF">GFSPODELE1_LOCUS10780</name>
</gene>
<keyword evidence="3" id="KW-1185">Reference proteome</keyword>
<accession>A0ABP1E902</accession>
<feature type="region of interest" description="Disordered" evidence="1">
    <location>
        <begin position="1049"/>
        <end position="1087"/>
    </location>
</feature>
<feature type="compositionally biased region" description="Low complexity" evidence="1">
    <location>
        <begin position="154"/>
        <end position="182"/>
    </location>
</feature>
<feature type="region of interest" description="Disordered" evidence="1">
    <location>
        <begin position="51"/>
        <end position="96"/>
    </location>
</feature>
<feature type="region of interest" description="Disordered" evidence="1">
    <location>
        <begin position="312"/>
        <end position="363"/>
    </location>
</feature>
<feature type="region of interest" description="Disordered" evidence="1">
    <location>
        <begin position="1724"/>
        <end position="1797"/>
    </location>
</feature>
<feature type="region of interest" description="Disordered" evidence="1">
    <location>
        <begin position="1606"/>
        <end position="1668"/>
    </location>
</feature>
<protein>
    <submittedName>
        <fullName evidence="2">Uncharacterized protein</fullName>
    </submittedName>
</protein>
<organism evidence="2 3">
    <name type="scientific">Somion occarium</name>
    <dbReference type="NCBI Taxonomy" id="3059160"/>
    <lineage>
        <taxon>Eukaryota</taxon>
        <taxon>Fungi</taxon>
        <taxon>Dikarya</taxon>
        <taxon>Basidiomycota</taxon>
        <taxon>Agaricomycotina</taxon>
        <taxon>Agaricomycetes</taxon>
        <taxon>Polyporales</taxon>
        <taxon>Cerrenaceae</taxon>
        <taxon>Somion</taxon>
    </lineage>
</organism>
<dbReference type="Proteomes" id="UP001497453">
    <property type="component" value="Chromosome 9"/>
</dbReference>
<feature type="compositionally biased region" description="Acidic residues" evidence="1">
    <location>
        <begin position="1123"/>
        <end position="1132"/>
    </location>
</feature>
<dbReference type="EMBL" id="OZ037952">
    <property type="protein sequence ID" value="CAL1716501.1"/>
    <property type="molecule type" value="Genomic_DNA"/>
</dbReference>
<feature type="region of interest" description="Disordered" evidence="1">
    <location>
        <begin position="1377"/>
        <end position="1459"/>
    </location>
</feature>
<feature type="compositionally biased region" description="Low complexity" evidence="1">
    <location>
        <begin position="1135"/>
        <end position="1148"/>
    </location>
</feature>
<name>A0ABP1E902_9APHY</name>
<reference evidence="3" key="1">
    <citation type="submission" date="2024-04" db="EMBL/GenBank/DDBJ databases">
        <authorList>
            <person name="Shaw F."/>
            <person name="Minotto A."/>
        </authorList>
    </citation>
    <scope>NUCLEOTIDE SEQUENCE [LARGE SCALE GENOMIC DNA]</scope>
</reference>
<feature type="compositionally biased region" description="Polar residues" evidence="1">
    <location>
        <begin position="1317"/>
        <end position="1330"/>
    </location>
</feature>
<feature type="compositionally biased region" description="Low complexity" evidence="1">
    <location>
        <begin position="495"/>
        <end position="504"/>
    </location>
</feature>
<proteinExistence type="predicted"/>
<evidence type="ECO:0000313" key="3">
    <source>
        <dbReference type="Proteomes" id="UP001497453"/>
    </source>
</evidence>
<feature type="compositionally biased region" description="Polar residues" evidence="1">
    <location>
        <begin position="1436"/>
        <end position="1452"/>
    </location>
</feature>
<feature type="region of interest" description="Disordered" evidence="1">
    <location>
        <begin position="408"/>
        <end position="530"/>
    </location>
</feature>
<feature type="compositionally biased region" description="Polar residues" evidence="1">
    <location>
        <begin position="1645"/>
        <end position="1661"/>
    </location>
</feature>
<feature type="compositionally biased region" description="Low complexity" evidence="1">
    <location>
        <begin position="1168"/>
        <end position="1192"/>
    </location>
</feature>
<feature type="region of interest" description="Disordered" evidence="1">
    <location>
        <begin position="152"/>
        <end position="182"/>
    </location>
</feature>
<evidence type="ECO:0000313" key="2">
    <source>
        <dbReference type="EMBL" id="CAL1716501.1"/>
    </source>
</evidence>
<feature type="compositionally biased region" description="Polar residues" evidence="1">
    <location>
        <begin position="1399"/>
        <end position="1411"/>
    </location>
</feature>
<evidence type="ECO:0000256" key="1">
    <source>
        <dbReference type="SAM" id="MobiDB-lite"/>
    </source>
</evidence>